<dbReference type="AlphaFoldDB" id="A0A921KAZ8"/>
<keyword evidence="6 7" id="KW-0472">Membrane</keyword>
<organism evidence="9 10">
    <name type="scientific">Aeriscardovia aeriphila</name>
    <dbReference type="NCBI Taxonomy" id="218139"/>
    <lineage>
        <taxon>Bacteria</taxon>
        <taxon>Bacillati</taxon>
        <taxon>Actinomycetota</taxon>
        <taxon>Actinomycetes</taxon>
        <taxon>Bifidobacteriales</taxon>
        <taxon>Bifidobacteriaceae</taxon>
        <taxon>Aeriscardovia</taxon>
    </lineage>
</organism>
<dbReference type="Gene3D" id="1.10.3720.10">
    <property type="entry name" value="MetI-like"/>
    <property type="match status" value="1"/>
</dbReference>
<dbReference type="SUPFAM" id="SSF161098">
    <property type="entry name" value="MetI-like"/>
    <property type="match status" value="1"/>
</dbReference>
<sequence length="319" mass="34867">MSHAQTSGTAAVTVSEKDRVAARKRRNLIENLQSGQFLLPVLLIFVVVTVIPFFISIVYSFTDYSGYDFATSQWVGLSNYKTVFTDPTILEGLGFTLLYAIATTVMTTLIALPLALALNRKFIGHNLARSVFFFLSVPSMALLGLVWQYIVSSLESGALNTFLMKVFHVGPVPFLSDPNWAKACIIFIAVWASMGWHATLYLAYLQAIPADLYEQAQVDGANGWQQFVHITLPQMTPAISISVFMLLTSSLKVYDLPFTLTGGGPGYATYTVTQSIITTGIGSSRYGLGSALGVVFFICCIVLVALQQVITNLIERKLA</sequence>
<comment type="similarity">
    <text evidence="7">Belongs to the binding-protein-dependent transport system permease family.</text>
</comment>
<evidence type="ECO:0000256" key="7">
    <source>
        <dbReference type="RuleBase" id="RU363032"/>
    </source>
</evidence>
<dbReference type="GO" id="GO:0005886">
    <property type="term" value="C:plasma membrane"/>
    <property type="evidence" value="ECO:0007669"/>
    <property type="project" value="UniProtKB-SubCell"/>
</dbReference>
<proteinExistence type="inferred from homology"/>
<dbReference type="GO" id="GO:0055085">
    <property type="term" value="P:transmembrane transport"/>
    <property type="evidence" value="ECO:0007669"/>
    <property type="project" value="InterPro"/>
</dbReference>
<accession>A0A921KAZ8</accession>
<feature type="transmembrane region" description="Helical" evidence="7">
    <location>
        <begin position="37"/>
        <end position="59"/>
    </location>
</feature>
<dbReference type="PANTHER" id="PTHR30193:SF41">
    <property type="entry name" value="DIACETYLCHITOBIOSE UPTAKE SYSTEM PERMEASE PROTEIN NGCF"/>
    <property type="match status" value="1"/>
</dbReference>
<name>A0A921KAZ8_9BIFI</name>
<dbReference type="InterPro" id="IPR051393">
    <property type="entry name" value="ABC_transporter_permease"/>
</dbReference>
<evidence type="ECO:0000313" key="9">
    <source>
        <dbReference type="EMBL" id="HJF18442.1"/>
    </source>
</evidence>
<comment type="subcellular location">
    <subcellularLocation>
        <location evidence="1 7">Cell membrane</location>
        <topology evidence="1 7">Multi-pass membrane protein</topology>
    </subcellularLocation>
</comment>
<dbReference type="PANTHER" id="PTHR30193">
    <property type="entry name" value="ABC TRANSPORTER PERMEASE PROTEIN"/>
    <property type="match status" value="1"/>
</dbReference>
<keyword evidence="2 7" id="KW-0813">Transport</keyword>
<reference evidence="9" key="2">
    <citation type="submission" date="2021-09" db="EMBL/GenBank/DDBJ databases">
        <authorList>
            <person name="Gilroy R."/>
        </authorList>
    </citation>
    <scope>NUCLEOTIDE SEQUENCE</scope>
    <source>
        <strain evidence="9">578</strain>
    </source>
</reference>
<feature type="transmembrane region" description="Helical" evidence="7">
    <location>
        <begin position="180"/>
        <end position="204"/>
    </location>
</feature>
<keyword evidence="3" id="KW-1003">Cell membrane</keyword>
<keyword evidence="4 7" id="KW-0812">Transmembrane</keyword>
<protein>
    <submittedName>
        <fullName evidence="9">Sugar ABC transporter permease</fullName>
    </submittedName>
</protein>
<dbReference type="PROSITE" id="PS50928">
    <property type="entry name" value="ABC_TM1"/>
    <property type="match status" value="1"/>
</dbReference>
<reference evidence="9" key="1">
    <citation type="journal article" date="2021" name="PeerJ">
        <title>Extensive microbial diversity within the chicken gut microbiome revealed by metagenomics and culture.</title>
        <authorList>
            <person name="Gilroy R."/>
            <person name="Ravi A."/>
            <person name="Getino M."/>
            <person name="Pursley I."/>
            <person name="Horton D.L."/>
            <person name="Alikhan N.F."/>
            <person name="Baker D."/>
            <person name="Gharbi K."/>
            <person name="Hall N."/>
            <person name="Watson M."/>
            <person name="Adriaenssens E.M."/>
            <person name="Foster-Nyarko E."/>
            <person name="Jarju S."/>
            <person name="Secka A."/>
            <person name="Antonio M."/>
            <person name="Oren A."/>
            <person name="Chaudhuri R.R."/>
            <person name="La Ragione R."/>
            <person name="Hildebrand F."/>
            <person name="Pallen M.J."/>
        </authorList>
    </citation>
    <scope>NUCLEOTIDE SEQUENCE</scope>
    <source>
        <strain evidence="9">578</strain>
    </source>
</reference>
<dbReference type="Pfam" id="PF00528">
    <property type="entry name" value="BPD_transp_1"/>
    <property type="match status" value="1"/>
</dbReference>
<dbReference type="EMBL" id="DYWK01000006">
    <property type="protein sequence ID" value="HJF18442.1"/>
    <property type="molecule type" value="Genomic_DNA"/>
</dbReference>
<feature type="domain" description="ABC transmembrane type-1" evidence="8">
    <location>
        <begin position="93"/>
        <end position="307"/>
    </location>
</feature>
<evidence type="ECO:0000259" key="8">
    <source>
        <dbReference type="PROSITE" id="PS50928"/>
    </source>
</evidence>
<feature type="transmembrane region" description="Helical" evidence="7">
    <location>
        <begin position="97"/>
        <end position="118"/>
    </location>
</feature>
<dbReference type="Proteomes" id="UP000715651">
    <property type="component" value="Unassembled WGS sequence"/>
</dbReference>
<feature type="transmembrane region" description="Helical" evidence="7">
    <location>
        <begin position="286"/>
        <end position="310"/>
    </location>
</feature>
<evidence type="ECO:0000256" key="6">
    <source>
        <dbReference type="ARBA" id="ARBA00023136"/>
    </source>
</evidence>
<feature type="transmembrane region" description="Helical" evidence="7">
    <location>
        <begin position="130"/>
        <end position="150"/>
    </location>
</feature>
<evidence type="ECO:0000256" key="3">
    <source>
        <dbReference type="ARBA" id="ARBA00022475"/>
    </source>
</evidence>
<keyword evidence="5 7" id="KW-1133">Transmembrane helix</keyword>
<dbReference type="InterPro" id="IPR000515">
    <property type="entry name" value="MetI-like"/>
</dbReference>
<dbReference type="CDD" id="cd06261">
    <property type="entry name" value="TM_PBP2"/>
    <property type="match status" value="1"/>
</dbReference>
<gene>
    <name evidence="9" type="ORF">K8U78_04765</name>
</gene>
<evidence type="ECO:0000256" key="1">
    <source>
        <dbReference type="ARBA" id="ARBA00004651"/>
    </source>
</evidence>
<evidence type="ECO:0000313" key="10">
    <source>
        <dbReference type="Proteomes" id="UP000715651"/>
    </source>
</evidence>
<comment type="caution">
    <text evidence="9">The sequence shown here is derived from an EMBL/GenBank/DDBJ whole genome shotgun (WGS) entry which is preliminary data.</text>
</comment>
<evidence type="ECO:0000256" key="4">
    <source>
        <dbReference type="ARBA" id="ARBA00022692"/>
    </source>
</evidence>
<dbReference type="InterPro" id="IPR035906">
    <property type="entry name" value="MetI-like_sf"/>
</dbReference>
<evidence type="ECO:0000256" key="2">
    <source>
        <dbReference type="ARBA" id="ARBA00022448"/>
    </source>
</evidence>
<evidence type="ECO:0000256" key="5">
    <source>
        <dbReference type="ARBA" id="ARBA00022989"/>
    </source>
</evidence>